<accession>A0A6J4IIJ7</accession>
<protein>
    <submittedName>
        <fullName evidence="1">cAMP-binding proteins - catabolite gene activator and regulatory subunit of cAMP-dependent protein kinases</fullName>
    </submittedName>
</protein>
<dbReference type="AlphaFoldDB" id="A0A6J4IIJ7"/>
<gene>
    <name evidence="1" type="ORF">AVDCRST_MAG27-2034</name>
</gene>
<sequence>MARTGACNGRHVVEQRLARWLLMSHDRVEGDEFLM</sequence>
<feature type="non-terminal residue" evidence="1">
    <location>
        <position position="35"/>
    </location>
</feature>
<proteinExistence type="predicted"/>
<reference evidence="1" key="1">
    <citation type="submission" date="2020-02" db="EMBL/GenBank/DDBJ databases">
        <authorList>
            <person name="Meier V. D."/>
        </authorList>
    </citation>
    <scope>NUCLEOTIDE SEQUENCE</scope>
    <source>
        <strain evidence="1">AVDCRST_MAG27</strain>
    </source>
</reference>
<organism evidence="1">
    <name type="scientific">uncultured Craurococcus sp</name>
    <dbReference type="NCBI Taxonomy" id="1135998"/>
    <lineage>
        <taxon>Bacteria</taxon>
        <taxon>Pseudomonadati</taxon>
        <taxon>Pseudomonadota</taxon>
        <taxon>Alphaproteobacteria</taxon>
        <taxon>Acetobacterales</taxon>
        <taxon>Acetobacteraceae</taxon>
        <taxon>Craurococcus</taxon>
        <taxon>environmental samples</taxon>
    </lineage>
</organism>
<name>A0A6J4IIJ7_9PROT</name>
<dbReference type="EMBL" id="CADCTD010000087">
    <property type="protein sequence ID" value="CAA9251444.1"/>
    <property type="molecule type" value="Genomic_DNA"/>
</dbReference>
<evidence type="ECO:0000313" key="1">
    <source>
        <dbReference type="EMBL" id="CAA9251444.1"/>
    </source>
</evidence>